<dbReference type="Proteomes" id="UP001320420">
    <property type="component" value="Unassembled WGS sequence"/>
</dbReference>
<keyword evidence="2" id="KW-1133">Transmembrane helix</keyword>
<evidence type="ECO:0000313" key="4">
    <source>
        <dbReference type="EMBL" id="KAK7751663.1"/>
    </source>
</evidence>
<evidence type="ECO:0000256" key="2">
    <source>
        <dbReference type="SAM" id="Phobius"/>
    </source>
</evidence>
<evidence type="ECO:0008006" key="6">
    <source>
        <dbReference type="Google" id="ProtNLM"/>
    </source>
</evidence>
<dbReference type="AlphaFoldDB" id="A0AAN9UPV9"/>
<feature type="compositionally biased region" description="Low complexity" evidence="1">
    <location>
        <begin position="340"/>
        <end position="358"/>
    </location>
</feature>
<evidence type="ECO:0000256" key="3">
    <source>
        <dbReference type="SAM" id="SignalP"/>
    </source>
</evidence>
<feature type="chain" id="PRO_5042967591" description="LPXTG-domain-containing protein" evidence="3">
    <location>
        <begin position="22"/>
        <end position="556"/>
    </location>
</feature>
<feature type="compositionally biased region" description="Low complexity" evidence="1">
    <location>
        <begin position="495"/>
        <end position="505"/>
    </location>
</feature>
<keyword evidence="5" id="KW-1185">Reference proteome</keyword>
<comment type="caution">
    <text evidence="4">The sequence shown here is derived from an EMBL/GenBank/DDBJ whole genome shotgun (WGS) entry which is preliminary data.</text>
</comment>
<gene>
    <name evidence="4" type="ORF">SLS62_006323</name>
</gene>
<keyword evidence="3" id="KW-0732">Signal</keyword>
<feature type="region of interest" description="Disordered" evidence="1">
    <location>
        <begin position="434"/>
        <end position="475"/>
    </location>
</feature>
<reference evidence="4 5" key="1">
    <citation type="submission" date="2024-02" db="EMBL/GenBank/DDBJ databases">
        <title>De novo assembly and annotation of 12 fungi associated with fruit tree decline syndrome in Ontario, Canada.</title>
        <authorList>
            <person name="Sulman M."/>
            <person name="Ellouze W."/>
            <person name="Ilyukhin E."/>
        </authorList>
    </citation>
    <scope>NUCLEOTIDE SEQUENCE [LARGE SCALE GENOMIC DNA]</scope>
    <source>
        <strain evidence="4 5">M11/M66-122</strain>
    </source>
</reference>
<keyword evidence="2" id="KW-0812">Transmembrane</keyword>
<feature type="region of interest" description="Disordered" evidence="1">
    <location>
        <begin position="325"/>
        <end position="362"/>
    </location>
</feature>
<evidence type="ECO:0000313" key="5">
    <source>
        <dbReference type="Proteomes" id="UP001320420"/>
    </source>
</evidence>
<sequence>MGSHLLRLTLTLTLLTRHTAALQVTPNSPCASFCVDSNDLDFSDPNSSNTDNKDITCYDSEYTSSPAGQKFERCISCLQDSTFSQDDESDQLWFLYNLRYTFDYCIFGFPDAKDVASTPCSTETACGDLQAALTSDRLSGDKVDYSFCSADGGAMAGPAVEKCLACVGASDDQDFLANYVVALDAGCKQQPPTGTLVGLNDTVFSKSRIGAADPESEAADDHAAMPMGTTVGIVVGAVVIVLVVAGISFVCCRKRRNKRLRLEGSRSSGLGSQLARNGPASPLSFRCQTHVTPRSPEFHRSITGTTTIQAEEKVYPGPYSATWTSSRPYSVSPVSPPMSPASMWPMPSPSSDDASRSSPHLKQDRAALHSITTTTTTAGGPKFPGYVHYSASPKASGMAPFSPVDEDIAPPSTVSTRSTVPLLLPQLKPYNPAEYASAPSPYSQPPHQHQAAAGSVSTPESTYTSPTSGSTASPLLSRVWDNHHQRTTTPAWDVPQQQQRGPGRPNLSGAFGRATLVVTGKGRRVSGSGSGAGNGNGSPVETTQINTVFAAPPTRR</sequence>
<accession>A0AAN9UPV9</accession>
<dbReference type="EMBL" id="JAKJXP020000046">
    <property type="protein sequence ID" value="KAK7751663.1"/>
    <property type="molecule type" value="Genomic_DNA"/>
</dbReference>
<feature type="signal peptide" evidence="3">
    <location>
        <begin position="1"/>
        <end position="21"/>
    </location>
</feature>
<protein>
    <recommendedName>
        <fullName evidence="6">LPXTG-domain-containing protein</fullName>
    </recommendedName>
</protein>
<feature type="region of interest" description="Disordered" evidence="1">
    <location>
        <begin position="488"/>
        <end position="556"/>
    </location>
</feature>
<feature type="region of interest" description="Disordered" evidence="1">
    <location>
        <begin position="263"/>
        <end position="284"/>
    </location>
</feature>
<evidence type="ECO:0000256" key="1">
    <source>
        <dbReference type="SAM" id="MobiDB-lite"/>
    </source>
</evidence>
<feature type="transmembrane region" description="Helical" evidence="2">
    <location>
        <begin position="231"/>
        <end position="252"/>
    </location>
</feature>
<keyword evidence="2" id="KW-0472">Membrane</keyword>
<proteinExistence type="predicted"/>
<organism evidence="4 5">
    <name type="scientific">Diatrype stigma</name>
    <dbReference type="NCBI Taxonomy" id="117547"/>
    <lineage>
        <taxon>Eukaryota</taxon>
        <taxon>Fungi</taxon>
        <taxon>Dikarya</taxon>
        <taxon>Ascomycota</taxon>
        <taxon>Pezizomycotina</taxon>
        <taxon>Sordariomycetes</taxon>
        <taxon>Xylariomycetidae</taxon>
        <taxon>Xylariales</taxon>
        <taxon>Diatrypaceae</taxon>
        <taxon>Diatrype</taxon>
    </lineage>
</organism>
<name>A0AAN9UPV9_9PEZI</name>